<dbReference type="Proteomes" id="UP000660262">
    <property type="component" value="Unassembled WGS sequence"/>
</dbReference>
<dbReference type="PROSITE" id="PS00674">
    <property type="entry name" value="AAA"/>
    <property type="match status" value="1"/>
</dbReference>
<dbReference type="GO" id="GO:0015630">
    <property type="term" value="C:microtubule cytoskeleton"/>
    <property type="evidence" value="ECO:0007669"/>
    <property type="project" value="TreeGrafter"/>
</dbReference>
<evidence type="ECO:0000259" key="2">
    <source>
        <dbReference type="SMART" id="SM00382"/>
    </source>
</evidence>
<dbReference type="GO" id="GO:0005524">
    <property type="term" value="F:ATP binding"/>
    <property type="evidence" value="ECO:0007669"/>
    <property type="project" value="UniProtKB-KW"/>
</dbReference>
<name>A0A830HMY1_9CHLO</name>
<dbReference type="GO" id="GO:0016887">
    <property type="term" value="F:ATP hydrolysis activity"/>
    <property type="evidence" value="ECO:0007669"/>
    <property type="project" value="InterPro"/>
</dbReference>
<dbReference type="EMBL" id="BNJQ01000013">
    <property type="protein sequence ID" value="GHP06407.1"/>
    <property type="molecule type" value="Genomic_DNA"/>
</dbReference>
<keyword evidence="4" id="KW-1185">Reference proteome</keyword>
<reference evidence="3" key="1">
    <citation type="submission" date="2020-10" db="EMBL/GenBank/DDBJ databases">
        <title>Unveiling of a novel bifunctional photoreceptor, Dualchrome1, isolated from a cosmopolitan green alga.</title>
        <authorList>
            <person name="Suzuki S."/>
            <person name="Kawachi M."/>
        </authorList>
    </citation>
    <scope>NUCLEOTIDE SEQUENCE</scope>
    <source>
        <strain evidence="3">NIES 2893</strain>
    </source>
</reference>
<gene>
    <name evidence="3" type="ORF">PPROV_000515200</name>
</gene>
<dbReference type="InterPro" id="IPR003959">
    <property type="entry name" value="ATPase_AAA_core"/>
</dbReference>
<comment type="caution">
    <text evidence="3">The sequence shown here is derived from an EMBL/GenBank/DDBJ whole genome shotgun (WGS) entry which is preliminary data.</text>
</comment>
<comment type="similarity">
    <text evidence="1">Belongs to the AAA ATPase family.</text>
</comment>
<dbReference type="Pfam" id="PF17862">
    <property type="entry name" value="AAA_lid_3"/>
    <property type="match status" value="1"/>
</dbReference>
<keyword evidence="1" id="KW-0547">Nucleotide-binding</keyword>
<proteinExistence type="inferred from homology"/>
<dbReference type="Gene3D" id="3.40.50.300">
    <property type="entry name" value="P-loop containing nucleotide triphosphate hydrolases"/>
    <property type="match status" value="1"/>
</dbReference>
<dbReference type="OrthoDB" id="191529at2759"/>
<organism evidence="3 4">
    <name type="scientific">Pycnococcus provasolii</name>
    <dbReference type="NCBI Taxonomy" id="41880"/>
    <lineage>
        <taxon>Eukaryota</taxon>
        <taxon>Viridiplantae</taxon>
        <taxon>Chlorophyta</taxon>
        <taxon>Pseudoscourfieldiophyceae</taxon>
        <taxon>Pseudoscourfieldiales</taxon>
        <taxon>Pycnococcaceae</taxon>
        <taxon>Pycnococcus</taxon>
    </lineage>
</organism>
<evidence type="ECO:0000313" key="3">
    <source>
        <dbReference type="EMBL" id="GHP06407.1"/>
    </source>
</evidence>
<evidence type="ECO:0000313" key="4">
    <source>
        <dbReference type="Proteomes" id="UP000660262"/>
    </source>
</evidence>
<protein>
    <recommendedName>
        <fullName evidence="2">AAA+ ATPase domain-containing protein</fullName>
    </recommendedName>
</protein>
<dbReference type="PANTHER" id="PTHR23074:SF19">
    <property type="entry name" value="KATANIN P60 ATPASE-CONTAINING SUBUNIT A1"/>
    <property type="match status" value="1"/>
</dbReference>
<dbReference type="InterPro" id="IPR041569">
    <property type="entry name" value="AAA_lid_3"/>
</dbReference>
<evidence type="ECO:0000256" key="1">
    <source>
        <dbReference type="RuleBase" id="RU003651"/>
    </source>
</evidence>
<dbReference type="SMART" id="SM00382">
    <property type="entry name" value="AAA"/>
    <property type="match status" value="1"/>
</dbReference>
<dbReference type="SUPFAM" id="SSF52540">
    <property type="entry name" value="P-loop containing nucleoside triphosphate hydrolases"/>
    <property type="match status" value="1"/>
</dbReference>
<dbReference type="InterPro" id="IPR027417">
    <property type="entry name" value="P-loop_NTPase"/>
</dbReference>
<dbReference type="Gene3D" id="1.10.8.60">
    <property type="match status" value="1"/>
</dbReference>
<dbReference type="FunFam" id="3.40.50.300:FF:000159">
    <property type="entry name" value="Katanin p60 ATPase-containing subunit A1"/>
    <property type="match status" value="1"/>
</dbReference>
<dbReference type="GO" id="GO:0051013">
    <property type="term" value="P:microtubule severing"/>
    <property type="evidence" value="ECO:0007669"/>
    <property type="project" value="TreeGrafter"/>
</dbReference>
<dbReference type="InterPro" id="IPR003593">
    <property type="entry name" value="AAA+_ATPase"/>
</dbReference>
<keyword evidence="1" id="KW-0067">ATP-binding</keyword>
<dbReference type="InterPro" id="IPR050304">
    <property type="entry name" value="MT-severing_AAA_ATPase"/>
</dbReference>
<accession>A0A830HMY1</accession>
<feature type="domain" description="AAA+ ATPase" evidence="2">
    <location>
        <begin position="182"/>
        <end position="322"/>
    </location>
</feature>
<dbReference type="Pfam" id="PF00004">
    <property type="entry name" value="AAA"/>
    <property type="match status" value="1"/>
</dbReference>
<sequence length="432" mass="47492">MLTFAPVGVAGRRATAFDCLRFDCVDRYVALESHEDGKSPVVHEGVDCRELRPGTFHAIAVDVRDGGSQVTVAIDGARVLDAVRYEACASDSPVLAFGVSKTKLCWRAISLVPATGDVGRQMVPYEGDEPHLVEAVMRDMLCEDLGVTFDDIASLGPAKRLLNEAVTLPLLIPEYFTGIREPWKGVLLFGPPGTGKTLLARAVSSMNDVTFFGCSSATLTSKWRGEGEKLVRCLFAMARHYAPSILFFDEVDALVSRRGESGEHEASRRFKSELLTQMDGLRSEEDSSTSRVMVLAATNCPWDLDDALLRRLEKRIYIPLPSEESIRDMLAIHLKDIKCDDSVKLDNLARRMAGFSGADVKLCCRDASMMPLRRLAADKSPSEIQKLKEQLSSTSLTIDDFEMALANTKASVPADSVGHYESWESQFASTVR</sequence>
<dbReference type="InterPro" id="IPR003960">
    <property type="entry name" value="ATPase_AAA_CS"/>
</dbReference>
<dbReference type="AlphaFoldDB" id="A0A830HMY1"/>
<dbReference type="PANTHER" id="PTHR23074">
    <property type="entry name" value="AAA DOMAIN-CONTAINING"/>
    <property type="match status" value="1"/>
</dbReference>